<organism evidence="2 3">
    <name type="scientific">Thalassoglobus neptunius</name>
    <dbReference type="NCBI Taxonomy" id="1938619"/>
    <lineage>
        <taxon>Bacteria</taxon>
        <taxon>Pseudomonadati</taxon>
        <taxon>Planctomycetota</taxon>
        <taxon>Planctomycetia</taxon>
        <taxon>Planctomycetales</taxon>
        <taxon>Planctomycetaceae</taxon>
        <taxon>Thalassoglobus</taxon>
    </lineage>
</organism>
<feature type="transmembrane region" description="Helical" evidence="1">
    <location>
        <begin position="306"/>
        <end position="324"/>
    </location>
</feature>
<dbReference type="Proteomes" id="UP000317243">
    <property type="component" value="Unassembled WGS sequence"/>
</dbReference>
<name>A0A5C5X7B2_9PLAN</name>
<gene>
    <name evidence="2" type="ORF">KOR42_23940</name>
</gene>
<dbReference type="EMBL" id="SIHI01000001">
    <property type="protein sequence ID" value="TWT59007.1"/>
    <property type="molecule type" value="Genomic_DNA"/>
</dbReference>
<protein>
    <submittedName>
        <fullName evidence="2">Uncharacterized protein</fullName>
    </submittedName>
</protein>
<keyword evidence="1" id="KW-1133">Transmembrane helix</keyword>
<keyword evidence="3" id="KW-1185">Reference proteome</keyword>
<proteinExistence type="predicted"/>
<evidence type="ECO:0000256" key="1">
    <source>
        <dbReference type="SAM" id="Phobius"/>
    </source>
</evidence>
<keyword evidence="1" id="KW-0472">Membrane</keyword>
<sequence length="325" mass="36511">MEGRGEGCAQSFTFFDLYGLVWPAAKGCRDAAGRTGMTENREYGIIIKPSKSPEEREQRRQEWVNEMREFLGQKQLEWERKVLKTLMEGSQSESEQTRSKRHPKASEIFPEPTHAFYSEETAGELAAKKAADGLEGNSERLSEELLKRYEGGGYFNARELSGSIESAQEFGRKMAEHIEKVVVEHVFGDGEQDGEEEQPAKRGVSPIAKEMLNSKTSREEMHGYVINGITASLGIPQMILLPPGSMENVAQAKSDEETHRAMTFRAMRDFGVPIMETRHMLMTDTGKIPPRVRVVRRKKFRAGRSGWVAVAVVVMALWIAVLSAL</sequence>
<evidence type="ECO:0000313" key="3">
    <source>
        <dbReference type="Proteomes" id="UP000317243"/>
    </source>
</evidence>
<comment type="caution">
    <text evidence="2">The sequence shown here is derived from an EMBL/GenBank/DDBJ whole genome shotgun (WGS) entry which is preliminary data.</text>
</comment>
<keyword evidence="1" id="KW-0812">Transmembrane</keyword>
<evidence type="ECO:0000313" key="2">
    <source>
        <dbReference type="EMBL" id="TWT59007.1"/>
    </source>
</evidence>
<dbReference type="AlphaFoldDB" id="A0A5C5X7B2"/>
<accession>A0A5C5X7B2</accession>
<reference evidence="2 3" key="1">
    <citation type="submission" date="2019-02" db="EMBL/GenBank/DDBJ databases">
        <title>Deep-cultivation of Planctomycetes and their phenomic and genomic characterization uncovers novel biology.</title>
        <authorList>
            <person name="Wiegand S."/>
            <person name="Jogler M."/>
            <person name="Boedeker C."/>
            <person name="Pinto D."/>
            <person name="Vollmers J."/>
            <person name="Rivas-Marin E."/>
            <person name="Kohn T."/>
            <person name="Peeters S.H."/>
            <person name="Heuer A."/>
            <person name="Rast P."/>
            <person name="Oberbeckmann S."/>
            <person name="Bunk B."/>
            <person name="Jeske O."/>
            <person name="Meyerdierks A."/>
            <person name="Storesund J.E."/>
            <person name="Kallscheuer N."/>
            <person name="Luecker S."/>
            <person name="Lage O.M."/>
            <person name="Pohl T."/>
            <person name="Merkel B.J."/>
            <person name="Hornburger P."/>
            <person name="Mueller R.-W."/>
            <person name="Bruemmer F."/>
            <person name="Labrenz M."/>
            <person name="Spormann A.M."/>
            <person name="Op Den Camp H."/>
            <person name="Overmann J."/>
            <person name="Amann R."/>
            <person name="Jetten M.S.M."/>
            <person name="Mascher T."/>
            <person name="Medema M.H."/>
            <person name="Devos D.P."/>
            <person name="Kaster A.-K."/>
            <person name="Ovreas L."/>
            <person name="Rohde M."/>
            <person name="Galperin M.Y."/>
            <person name="Jogler C."/>
        </authorList>
    </citation>
    <scope>NUCLEOTIDE SEQUENCE [LARGE SCALE GENOMIC DNA]</scope>
    <source>
        <strain evidence="2 3">KOR42</strain>
    </source>
</reference>